<reference evidence="2 3" key="1">
    <citation type="journal article" date="2016" name="Mol. Biol. Evol.">
        <title>Comparative Genomics of Early-Diverging Mushroom-Forming Fungi Provides Insights into the Origins of Lignocellulose Decay Capabilities.</title>
        <authorList>
            <person name="Nagy L.G."/>
            <person name="Riley R."/>
            <person name="Tritt A."/>
            <person name="Adam C."/>
            <person name="Daum C."/>
            <person name="Floudas D."/>
            <person name="Sun H."/>
            <person name="Yadav J.S."/>
            <person name="Pangilinan J."/>
            <person name="Larsson K.H."/>
            <person name="Matsuura K."/>
            <person name="Barry K."/>
            <person name="Labutti K."/>
            <person name="Kuo R."/>
            <person name="Ohm R.A."/>
            <person name="Bhattacharya S.S."/>
            <person name="Shirouzu T."/>
            <person name="Yoshinaga Y."/>
            <person name="Martin F.M."/>
            <person name="Grigoriev I.V."/>
            <person name="Hibbett D.S."/>
        </authorList>
    </citation>
    <scope>NUCLEOTIDE SEQUENCE [LARGE SCALE GENOMIC DNA]</scope>
    <source>
        <strain evidence="2 3">L-15889</strain>
    </source>
</reference>
<sequence>MSNFTTLKSTPETLSAAPTEQEVKAEPQIDALASSEAQPANTSPSAGKDGRVRFIAVGDVARTSSLSSFTRGRCTRNDVSSSSPTGRGILS</sequence>
<organism evidence="2 3">
    <name type="scientific">Daedalea quercina L-15889</name>
    <dbReference type="NCBI Taxonomy" id="1314783"/>
    <lineage>
        <taxon>Eukaryota</taxon>
        <taxon>Fungi</taxon>
        <taxon>Dikarya</taxon>
        <taxon>Basidiomycota</taxon>
        <taxon>Agaricomycotina</taxon>
        <taxon>Agaricomycetes</taxon>
        <taxon>Polyporales</taxon>
        <taxon>Fomitopsis</taxon>
    </lineage>
</organism>
<proteinExistence type="predicted"/>
<dbReference type="STRING" id="1314783.A0A165TD42"/>
<feature type="compositionally biased region" description="Polar residues" evidence="1">
    <location>
        <begin position="35"/>
        <end position="45"/>
    </location>
</feature>
<accession>A0A165TD42</accession>
<feature type="region of interest" description="Disordered" evidence="1">
    <location>
        <begin position="67"/>
        <end position="91"/>
    </location>
</feature>
<protein>
    <submittedName>
        <fullName evidence="2">Uncharacterized protein</fullName>
    </submittedName>
</protein>
<evidence type="ECO:0000313" key="2">
    <source>
        <dbReference type="EMBL" id="KZT73263.1"/>
    </source>
</evidence>
<dbReference type="Proteomes" id="UP000076727">
    <property type="component" value="Unassembled WGS sequence"/>
</dbReference>
<feature type="compositionally biased region" description="Polar residues" evidence="1">
    <location>
        <begin position="1"/>
        <end position="18"/>
    </location>
</feature>
<dbReference type="AlphaFoldDB" id="A0A165TD42"/>
<evidence type="ECO:0000256" key="1">
    <source>
        <dbReference type="SAM" id="MobiDB-lite"/>
    </source>
</evidence>
<dbReference type="EMBL" id="KV429037">
    <property type="protein sequence ID" value="KZT73263.1"/>
    <property type="molecule type" value="Genomic_DNA"/>
</dbReference>
<name>A0A165TD42_9APHY</name>
<feature type="region of interest" description="Disordered" evidence="1">
    <location>
        <begin position="1"/>
        <end position="51"/>
    </location>
</feature>
<evidence type="ECO:0000313" key="3">
    <source>
        <dbReference type="Proteomes" id="UP000076727"/>
    </source>
</evidence>
<keyword evidence="3" id="KW-1185">Reference proteome</keyword>
<dbReference type="OrthoDB" id="2802150at2759"/>
<gene>
    <name evidence="2" type="ORF">DAEQUDRAFT_461568</name>
</gene>